<evidence type="ECO:0000256" key="17">
    <source>
        <dbReference type="SAM" id="Phobius"/>
    </source>
</evidence>
<keyword evidence="7 17" id="KW-0812">Transmembrane</keyword>
<dbReference type="PANTHER" id="PTHR10689">
    <property type="entry name" value="MICROSOMAL GLUTATHIONE S-TRANSFERASE 1"/>
    <property type="match status" value="1"/>
</dbReference>
<dbReference type="EMBL" id="QUTG01004168">
    <property type="protein sequence ID" value="RHY89001.1"/>
    <property type="molecule type" value="Genomic_DNA"/>
</dbReference>
<comment type="subunit">
    <text evidence="14">Homotrimer; The trimer binds only one molecule of glutathione.</text>
</comment>
<dbReference type="Proteomes" id="UP000284702">
    <property type="component" value="Unassembled WGS sequence"/>
</dbReference>
<feature type="transmembrane region" description="Helical" evidence="17">
    <location>
        <begin position="92"/>
        <end position="114"/>
    </location>
</feature>
<dbReference type="InterPro" id="IPR023352">
    <property type="entry name" value="MAPEG-like_dom_sf"/>
</dbReference>
<dbReference type="GO" id="GO:0005741">
    <property type="term" value="C:mitochondrial outer membrane"/>
    <property type="evidence" value="ECO:0007669"/>
    <property type="project" value="UniProtKB-SubCell"/>
</dbReference>
<evidence type="ECO:0000256" key="9">
    <source>
        <dbReference type="ARBA" id="ARBA00022824"/>
    </source>
</evidence>
<dbReference type="VEuPathDB" id="FungiDB:H257_09244"/>
<evidence type="ECO:0000313" key="23">
    <source>
        <dbReference type="Proteomes" id="UP000285712"/>
    </source>
</evidence>
<dbReference type="GO" id="GO:0005789">
    <property type="term" value="C:endoplasmic reticulum membrane"/>
    <property type="evidence" value="ECO:0007669"/>
    <property type="project" value="UniProtKB-SubCell"/>
</dbReference>
<dbReference type="Proteomes" id="UP000285712">
    <property type="component" value="Unassembled WGS sequence"/>
</dbReference>
<dbReference type="AlphaFoldDB" id="A0A3R7WBC5"/>
<evidence type="ECO:0000256" key="7">
    <source>
        <dbReference type="ARBA" id="ARBA00022692"/>
    </source>
</evidence>
<evidence type="ECO:0000256" key="16">
    <source>
        <dbReference type="ARBA" id="ARBA00049385"/>
    </source>
</evidence>
<evidence type="ECO:0000256" key="10">
    <source>
        <dbReference type="ARBA" id="ARBA00022989"/>
    </source>
</evidence>
<evidence type="ECO:0000256" key="8">
    <source>
        <dbReference type="ARBA" id="ARBA00022787"/>
    </source>
</evidence>
<name>A0A3R7WBC5_APHAT</name>
<dbReference type="Pfam" id="PF01124">
    <property type="entry name" value="MAPEG"/>
    <property type="match status" value="1"/>
</dbReference>
<dbReference type="PANTHER" id="PTHR10689:SF6">
    <property type="entry name" value="MICROSOMAL GLUTATHIONE S-TRANSFERASE 1"/>
    <property type="match status" value="1"/>
</dbReference>
<keyword evidence="12" id="KW-0496">Mitochondrion</keyword>
<dbReference type="GO" id="GO:0004364">
    <property type="term" value="F:glutathione transferase activity"/>
    <property type="evidence" value="ECO:0007669"/>
    <property type="project" value="UniProtKB-EC"/>
</dbReference>
<dbReference type="InterPro" id="IPR040162">
    <property type="entry name" value="MGST1-like"/>
</dbReference>
<evidence type="ECO:0000256" key="5">
    <source>
        <dbReference type="ARBA" id="ARBA00012452"/>
    </source>
</evidence>
<dbReference type="EMBL" id="QUTH01001601">
    <property type="protein sequence ID" value="RHZ29932.1"/>
    <property type="molecule type" value="Genomic_DNA"/>
</dbReference>
<keyword evidence="10 17" id="KW-1133">Transmembrane helix</keyword>
<keyword evidence="21" id="KW-1185">Reference proteome</keyword>
<evidence type="ECO:0000256" key="6">
    <source>
        <dbReference type="ARBA" id="ARBA00022679"/>
    </source>
</evidence>
<dbReference type="Proteomes" id="UP000285430">
    <property type="component" value="Unassembled WGS sequence"/>
</dbReference>
<organism evidence="20 21">
    <name type="scientific">Aphanomyces astaci</name>
    <name type="common">Crayfish plague agent</name>
    <dbReference type="NCBI Taxonomy" id="112090"/>
    <lineage>
        <taxon>Eukaryota</taxon>
        <taxon>Sar</taxon>
        <taxon>Stramenopiles</taxon>
        <taxon>Oomycota</taxon>
        <taxon>Saprolegniomycetes</taxon>
        <taxon>Saprolegniales</taxon>
        <taxon>Verrucalvaceae</taxon>
        <taxon>Aphanomyces</taxon>
    </lineage>
</organism>
<reference evidence="20 21" key="1">
    <citation type="submission" date="2018-07" db="EMBL/GenBank/DDBJ databases">
        <title>Annotation of Aphanomyces astaci genome assembly.</title>
        <authorList>
            <person name="Studholme D.J."/>
        </authorList>
    </citation>
    <scope>NUCLEOTIDE SEQUENCE [LARGE SCALE GENOMIC DNA]</scope>
    <source>
        <strain evidence="20">Pc</strain>
    </source>
</reference>
<evidence type="ECO:0000256" key="4">
    <source>
        <dbReference type="ARBA" id="ARBA00010459"/>
    </source>
</evidence>
<evidence type="ECO:0000256" key="14">
    <source>
        <dbReference type="ARBA" id="ARBA00038540"/>
    </source>
</evidence>
<protein>
    <recommendedName>
        <fullName evidence="15">Microsomal glutathione S-transferase 1</fullName>
        <ecNumber evidence="5">2.5.1.18</ecNumber>
    </recommendedName>
</protein>
<evidence type="ECO:0000256" key="1">
    <source>
        <dbReference type="ARBA" id="ARBA00003701"/>
    </source>
</evidence>
<sequence length="157" mass="16664">MPASISDVRIATLCTLALYVKYIVTLTIQGGSKFKTATRPPEDMAFAATTAPQQRAFIPETSDEKVEAAKAKEARWGRIVGNDLENLPFGIIMAWVSIVAGGNGTATSVLFVVFTVSRIVHSIAFANAVFLPRTIAFQVGMLSTVALAVNAVIGSFA</sequence>
<dbReference type="Gene3D" id="1.20.120.550">
    <property type="entry name" value="Membrane associated eicosanoid/glutathione metabolism-like domain"/>
    <property type="match status" value="1"/>
</dbReference>
<evidence type="ECO:0000313" key="20">
    <source>
        <dbReference type="EMBL" id="RQM21329.1"/>
    </source>
</evidence>
<reference evidence="22 23" key="2">
    <citation type="submission" date="2018-08" db="EMBL/GenBank/DDBJ databases">
        <title>Aphanomyces genome sequencing and annotation.</title>
        <authorList>
            <person name="Minardi D."/>
            <person name="Oidtmann B."/>
            <person name="Van Der Giezen M."/>
            <person name="Studholme D.J."/>
        </authorList>
    </citation>
    <scope>NUCLEOTIDE SEQUENCE [LARGE SCALE GENOMIC DNA]</scope>
    <source>
        <strain evidence="19 22">Da</strain>
        <strain evidence="18 23">Sv</strain>
    </source>
</reference>
<dbReference type="SUPFAM" id="SSF161084">
    <property type="entry name" value="MAPEG domain-like"/>
    <property type="match status" value="1"/>
</dbReference>
<keyword evidence="11" id="KW-0007">Acetylation</keyword>
<comment type="caution">
    <text evidence="20">The sequence shown here is derived from an EMBL/GenBank/DDBJ whole genome shotgun (WGS) entry which is preliminary data.</text>
</comment>
<keyword evidence="13 17" id="KW-0472">Membrane</keyword>
<evidence type="ECO:0000256" key="3">
    <source>
        <dbReference type="ARBA" id="ARBA00004477"/>
    </source>
</evidence>
<keyword evidence="8" id="KW-1000">Mitochondrion outer membrane</keyword>
<feature type="transmembrane region" description="Helical" evidence="17">
    <location>
        <begin position="135"/>
        <end position="156"/>
    </location>
</feature>
<evidence type="ECO:0000313" key="21">
    <source>
        <dbReference type="Proteomes" id="UP000284702"/>
    </source>
</evidence>
<keyword evidence="9" id="KW-0256">Endoplasmic reticulum</keyword>
<comment type="similarity">
    <text evidence="4">Belongs to the MAPEG family.</text>
</comment>
<dbReference type="EC" id="2.5.1.18" evidence="5"/>
<evidence type="ECO:0000256" key="12">
    <source>
        <dbReference type="ARBA" id="ARBA00023128"/>
    </source>
</evidence>
<gene>
    <name evidence="20" type="ORF">B5M09_011859</name>
    <name evidence="18" type="ORF">DYB35_008156</name>
    <name evidence="19" type="ORF">DYB37_001462</name>
</gene>
<evidence type="ECO:0000313" key="18">
    <source>
        <dbReference type="EMBL" id="RHY89001.1"/>
    </source>
</evidence>
<evidence type="ECO:0000256" key="2">
    <source>
        <dbReference type="ARBA" id="ARBA00004294"/>
    </source>
</evidence>
<evidence type="ECO:0000313" key="19">
    <source>
        <dbReference type="EMBL" id="RHZ29932.1"/>
    </source>
</evidence>
<proteinExistence type="inferred from homology"/>
<evidence type="ECO:0000256" key="11">
    <source>
        <dbReference type="ARBA" id="ARBA00022990"/>
    </source>
</evidence>
<evidence type="ECO:0000313" key="22">
    <source>
        <dbReference type="Proteomes" id="UP000285430"/>
    </source>
</evidence>
<comment type="subcellular location">
    <subcellularLocation>
        <location evidence="3">Endoplasmic reticulum membrane</location>
        <topology evidence="3">Multi-pass membrane protein</topology>
    </subcellularLocation>
    <subcellularLocation>
        <location evidence="2">Mitochondrion outer membrane</location>
    </subcellularLocation>
</comment>
<comment type="function">
    <text evidence="1">Conjugation of reduced glutathione to a wide number of exogenous and endogenous hydrophobic electrophiles.</text>
</comment>
<evidence type="ECO:0000256" key="13">
    <source>
        <dbReference type="ARBA" id="ARBA00023136"/>
    </source>
</evidence>
<keyword evidence="6" id="KW-0808">Transferase</keyword>
<comment type="catalytic activity">
    <reaction evidence="16">
        <text>RX + glutathione = an S-substituted glutathione + a halide anion + H(+)</text>
        <dbReference type="Rhea" id="RHEA:16437"/>
        <dbReference type="ChEBI" id="CHEBI:15378"/>
        <dbReference type="ChEBI" id="CHEBI:16042"/>
        <dbReference type="ChEBI" id="CHEBI:17792"/>
        <dbReference type="ChEBI" id="CHEBI:57925"/>
        <dbReference type="ChEBI" id="CHEBI:90779"/>
        <dbReference type="EC" id="2.5.1.18"/>
    </reaction>
    <physiologicalReaction direction="left-to-right" evidence="16">
        <dbReference type="Rhea" id="RHEA:16438"/>
    </physiologicalReaction>
</comment>
<dbReference type="InterPro" id="IPR001129">
    <property type="entry name" value="Membr-assoc_MAPEG"/>
</dbReference>
<evidence type="ECO:0000256" key="15">
    <source>
        <dbReference type="ARBA" id="ARBA00039397"/>
    </source>
</evidence>
<dbReference type="EMBL" id="MZMZ02003578">
    <property type="protein sequence ID" value="RQM21329.1"/>
    <property type="molecule type" value="Genomic_DNA"/>
</dbReference>
<accession>A0A3R7WBC5</accession>